<dbReference type="eggNOG" id="ENOG5033823">
    <property type="taxonomic scope" value="Bacteria"/>
</dbReference>
<gene>
    <name evidence="3" type="ordered locus">Thal_1488</name>
</gene>
<protein>
    <recommendedName>
        <fullName evidence="5">Cellulose synthase regulatory subunit</fullName>
    </recommendedName>
</protein>
<keyword evidence="1" id="KW-1133">Transmembrane helix</keyword>
<dbReference type="GO" id="GO:0006011">
    <property type="term" value="P:UDP-alpha-D-glucose metabolic process"/>
    <property type="evidence" value="ECO:0007669"/>
    <property type="project" value="InterPro"/>
</dbReference>
<dbReference type="KEGG" id="tal:Thal_1488"/>
<dbReference type="RefSeq" id="WP_012992523.1">
    <property type="nucleotide sequence ID" value="NC_013894.1"/>
</dbReference>
<feature type="transmembrane region" description="Helical" evidence="1">
    <location>
        <begin position="629"/>
        <end position="649"/>
    </location>
</feature>
<dbReference type="AlphaFoldDB" id="D3SMY7"/>
<dbReference type="Pfam" id="PF03170">
    <property type="entry name" value="BcsB"/>
    <property type="match status" value="1"/>
</dbReference>
<organism evidence="3 4">
    <name type="scientific">Thermocrinis albus (strain DSM 14484 / JCM 11386 / HI 11/12)</name>
    <dbReference type="NCBI Taxonomy" id="638303"/>
    <lineage>
        <taxon>Bacteria</taxon>
        <taxon>Pseudomonadati</taxon>
        <taxon>Aquificota</taxon>
        <taxon>Aquificia</taxon>
        <taxon>Aquificales</taxon>
        <taxon>Aquificaceae</taxon>
        <taxon>Thermocrinis</taxon>
    </lineage>
</organism>
<dbReference type="Gene3D" id="2.60.120.260">
    <property type="entry name" value="Galactose-binding domain-like"/>
    <property type="match status" value="1"/>
</dbReference>
<dbReference type="STRING" id="638303.Thal_1488"/>
<evidence type="ECO:0000313" key="4">
    <source>
        <dbReference type="Proteomes" id="UP000002043"/>
    </source>
</evidence>
<dbReference type="GO" id="GO:0016020">
    <property type="term" value="C:membrane"/>
    <property type="evidence" value="ECO:0007669"/>
    <property type="project" value="InterPro"/>
</dbReference>
<feature type="signal peptide" evidence="2">
    <location>
        <begin position="1"/>
        <end position="22"/>
    </location>
</feature>
<evidence type="ECO:0000313" key="3">
    <source>
        <dbReference type="EMBL" id="ADC90117.1"/>
    </source>
</evidence>
<keyword evidence="2" id="KW-0732">Signal</keyword>
<dbReference type="EMBL" id="CP001931">
    <property type="protein sequence ID" value="ADC90117.1"/>
    <property type="molecule type" value="Genomic_DNA"/>
</dbReference>
<dbReference type="Proteomes" id="UP000002043">
    <property type="component" value="Chromosome"/>
</dbReference>
<dbReference type="InterPro" id="IPR018513">
    <property type="entry name" value="Cell_synthase_bac"/>
</dbReference>
<feature type="chain" id="PRO_5003050188" description="Cellulose synthase regulatory subunit" evidence="2">
    <location>
        <begin position="23"/>
        <end position="658"/>
    </location>
</feature>
<keyword evidence="1" id="KW-0812">Transmembrane</keyword>
<name>D3SMY7_THEAH</name>
<evidence type="ECO:0008006" key="5">
    <source>
        <dbReference type="Google" id="ProtNLM"/>
    </source>
</evidence>
<evidence type="ECO:0000256" key="2">
    <source>
        <dbReference type="SAM" id="SignalP"/>
    </source>
</evidence>
<sequence>MRFNAFKIFTLFLFLVTSGTLAEQFIIEEKIFIQTNNSPKKSYTKRQKVNSNISNHQSITYTSKQLGISSEGLNSNISSYQSITYTFKQFGILSEDLVLKEVYPSWSFYIPVYPGYKGGKINLLLEAWGLGKDSYVRIYVDDIPYVSFKGNELPPAVTINLPAYQNKDFIKITIGGFLGYSDNICKDIIEGQSYLIVKKDSQITINYKDIGDIYSVFKSYEPFYSILPSGNLDFYSLAFYLSKQNPFASVKFNDPSSKYKITYDSNTEGIQREGNILKISPKGLDGIKESLTDFLAIGTKVDIGNLIKKKKKIDKQNLLTFADLGYTTSTSKGLINISQYFTINTSQFRGIPKDLRLKLHIAHTPVPVIKSHEANLRIYLNDKLIQAYPLDGYGDKTFDLAIPLSVLQYGPNTLKVTFSRNITPGECSGTIVEGELTVFDDSYFYWNSVEKTPYNISDFIKSLHGKVLFVVKDQSFIPYLINFLSELGKRNTFIDRVDISANIDNNAKNYDFIILFGLDSNINLPVESDKGEFIVKNPLTDVSLFSSKYYKNFVLLQVGKYDKVPVLAIQCWRQECDSIFYNMNFENLYRLFGNVGIFTQDYFISYQVGKKLSITYTVDKGIAYYWNKYKLIVIIAIGLISILFLGYVYKKLTRRVVQ</sequence>
<keyword evidence="1" id="KW-0472">Membrane</keyword>
<dbReference type="OrthoDB" id="9766924at2"/>
<proteinExistence type="predicted"/>
<keyword evidence="4" id="KW-1185">Reference proteome</keyword>
<evidence type="ECO:0000256" key="1">
    <source>
        <dbReference type="SAM" id="Phobius"/>
    </source>
</evidence>
<reference evidence="4" key="1">
    <citation type="journal article" date="2010" name="Stand. Genomic Sci.">
        <title>Complete genome sequence of Thermocrinis albus type strain (HI 11/12T).</title>
        <authorList>
            <person name="Wirth R."/>
            <person name="Sikorski J."/>
            <person name="Brambilla E."/>
            <person name="Misra M."/>
            <person name="Lapidus A."/>
            <person name="Copeland A."/>
            <person name="Nolan M."/>
            <person name="Lucas S."/>
            <person name="Chen F."/>
            <person name="Tice H."/>
            <person name="Cheng J.F."/>
            <person name="Han C."/>
            <person name="Detter J.C."/>
            <person name="Tapia R."/>
            <person name="Bruce D."/>
            <person name="Goodwin L."/>
            <person name="Pitluck S."/>
            <person name="Pati A."/>
            <person name="Anderson I."/>
            <person name="Ivanova N."/>
            <person name="Mavromatis K."/>
            <person name="Mikhailova N."/>
            <person name="Chen A."/>
            <person name="Palaniappan K."/>
            <person name="Bilek Y."/>
            <person name="Hader T."/>
            <person name="Land M."/>
            <person name="Hauser L."/>
            <person name="Chang Y.J."/>
            <person name="Jeffries C.D."/>
            <person name="Tindall B.J."/>
            <person name="Rohde M."/>
            <person name="Goker M."/>
            <person name="Bristow J."/>
            <person name="Eisen J.A."/>
            <person name="Markowitz V."/>
            <person name="Hugenholtz P."/>
            <person name="Kyrpides N.C."/>
            <person name="Klenk H.P."/>
        </authorList>
    </citation>
    <scope>NUCLEOTIDE SEQUENCE [LARGE SCALE GENOMIC DNA]</scope>
    <source>
        <strain evidence="4">DSM 14484 / JCM 11386 / HI 11/12</strain>
    </source>
</reference>
<accession>D3SMY7</accession>
<dbReference type="HOGENOM" id="CLU_416723_0_0_0"/>